<feature type="compositionally biased region" description="Gly residues" evidence="7">
    <location>
        <begin position="449"/>
        <end position="470"/>
    </location>
</feature>
<gene>
    <name evidence="11" type="primary">LOC106816980</name>
</gene>
<dbReference type="PROSITE" id="PS50102">
    <property type="entry name" value="RRM"/>
    <property type="match status" value="2"/>
</dbReference>
<evidence type="ECO:0000259" key="9">
    <source>
        <dbReference type="PROSITE" id="PS50917"/>
    </source>
</evidence>
<feature type="region of interest" description="Disordered" evidence="7">
    <location>
        <begin position="447"/>
        <end position="517"/>
    </location>
</feature>
<keyword evidence="5" id="KW-0539">Nucleus</keyword>
<feature type="domain" description="RRM" evidence="8">
    <location>
        <begin position="259"/>
        <end position="337"/>
    </location>
</feature>
<dbReference type="SUPFAM" id="SSF100939">
    <property type="entry name" value="SPOC domain-like"/>
    <property type="match status" value="1"/>
</dbReference>
<dbReference type="Proteomes" id="UP000695022">
    <property type="component" value="Unplaced"/>
</dbReference>
<feature type="region of interest" description="Disordered" evidence="7">
    <location>
        <begin position="1"/>
        <end position="57"/>
    </location>
</feature>
<organism evidence="10 11">
    <name type="scientific">Priapulus caudatus</name>
    <name type="common">Priapulid worm</name>
    <dbReference type="NCBI Taxonomy" id="37621"/>
    <lineage>
        <taxon>Eukaryota</taxon>
        <taxon>Metazoa</taxon>
        <taxon>Ecdysozoa</taxon>
        <taxon>Scalidophora</taxon>
        <taxon>Priapulida</taxon>
        <taxon>Priapulimorpha</taxon>
        <taxon>Priapulimorphida</taxon>
        <taxon>Priapulidae</taxon>
        <taxon>Priapulus</taxon>
    </lineage>
</organism>
<feature type="domain" description="SPOC" evidence="9">
    <location>
        <begin position="595"/>
        <end position="762"/>
    </location>
</feature>
<dbReference type="CDD" id="cd12309">
    <property type="entry name" value="RRM2_Spen"/>
    <property type="match status" value="1"/>
</dbReference>
<dbReference type="PANTHER" id="PTHR23189">
    <property type="entry name" value="RNA RECOGNITION MOTIF-CONTAINING"/>
    <property type="match status" value="1"/>
</dbReference>
<feature type="domain" description="RRM" evidence="8">
    <location>
        <begin position="341"/>
        <end position="415"/>
    </location>
</feature>
<evidence type="ECO:0000256" key="4">
    <source>
        <dbReference type="ARBA" id="ARBA00022884"/>
    </source>
</evidence>
<keyword evidence="10" id="KW-1185">Reference proteome</keyword>
<dbReference type="SUPFAM" id="SSF54928">
    <property type="entry name" value="RNA-binding domain, RBD"/>
    <property type="match status" value="2"/>
</dbReference>
<dbReference type="CDD" id="cd21544">
    <property type="entry name" value="SPOC_RBM15-like"/>
    <property type="match status" value="1"/>
</dbReference>
<proteinExistence type="inferred from homology"/>
<evidence type="ECO:0000256" key="6">
    <source>
        <dbReference type="PROSITE-ProRule" id="PRU00176"/>
    </source>
</evidence>
<dbReference type="InterPro" id="IPR000504">
    <property type="entry name" value="RRM_dom"/>
</dbReference>
<protein>
    <submittedName>
        <fullName evidence="11">RNA-binding protein 15</fullName>
    </submittedName>
</protein>
<dbReference type="CDD" id="cd12310">
    <property type="entry name" value="RRM3_Spen"/>
    <property type="match status" value="1"/>
</dbReference>
<evidence type="ECO:0000259" key="8">
    <source>
        <dbReference type="PROSITE" id="PS50102"/>
    </source>
</evidence>
<dbReference type="Gene3D" id="3.30.70.330">
    <property type="match status" value="3"/>
</dbReference>
<dbReference type="RefSeq" id="XP_014677108.1">
    <property type="nucleotide sequence ID" value="XM_014821622.1"/>
</dbReference>
<dbReference type="InterPro" id="IPR012921">
    <property type="entry name" value="SPOC_C"/>
</dbReference>
<name>A0ABM1EY37_PRICU</name>
<evidence type="ECO:0000256" key="7">
    <source>
        <dbReference type="SAM" id="MobiDB-lite"/>
    </source>
</evidence>
<feature type="compositionally biased region" description="Low complexity" evidence="7">
    <location>
        <begin position="39"/>
        <end position="53"/>
    </location>
</feature>
<dbReference type="Pfam" id="PF00076">
    <property type="entry name" value="RRM_1"/>
    <property type="match status" value="2"/>
</dbReference>
<reference evidence="11" key="1">
    <citation type="submission" date="2025-08" db="UniProtKB">
        <authorList>
            <consortium name="RefSeq"/>
        </authorList>
    </citation>
    <scope>IDENTIFICATION</scope>
</reference>
<evidence type="ECO:0000256" key="5">
    <source>
        <dbReference type="ARBA" id="ARBA00023242"/>
    </source>
</evidence>
<dbReference type="InterPro" id="IPR016194">
    <property type="entry name" value="SPOC-like_C_dom_sf"/>
</dbReference>
<feature type="compositionally biased region" description="Basic and acidic residues" evidence="7">
    <location>
        <begin position="502"/>
        <end position="517"/>
    </location>
</feature>
<evidence type="ECO:0000313" key="11">
    <source>
        <dbReference type="RefSeq" id="XP_014677108.1"/>
    </source>
</evidence>
<sequence>MKRQDDRGGMPKGKRPRLSDDVSRDRYSPERGRRERRGGSLSRGRSPARPPSAYREDLELLSAKYDKRTTTTRDHGLLRESFKGPPGVDRGAEYSSLCVSYLNNQVADSMIRDALYQEFKKFGEFNIKVTNRGDERVAYLNFRYPDDAREAKHARMRLVLFDKPVHIESVYNKNKRSFSPEYRDRGPAILPGPGGRPALVRGPPGPPEGVPGRGFAGRGRGYPGGGGGSYDKFADKDKRRDFPDYLTHVDPEDDQKATRTIFIGNLDPNIPEEELKRLFGKYGTIEDIDVKRPTHPGQGNAYAFLKFDNLDMAHRAKVEMSGQYIGKFEAKIGYGKANPTTRLWVGGLGPWTSLAALEKEFDRFGAIQKIDYVKGDNYAYVQYDSMDAAQAACQEMRGFPLGGPDKRLRVDFADPEGFVPVPRRGPPPADRVAERYPPAEFAAASFRGEGSGDWNGGSFRGGPRRGGGGEFTREAWRGGRGAGVRGRGQYEAAAGARVGAGRGRDFSPGHGDRHAAYDATYDDRRGGATAAGAGAAAFSSYGRDRTPDRRGDRALPYEPRDRDFSPDRRLDRERYHGDDFERRDRRGVVDHVATVADLAKCFPVGFHGCLLLKNSAFSCKMHIVGGDPLIADMLLKDTVTTETLRITQRLRLDQPKLEDVSKRISAPSGGGFCLLLAMPGSAQPDDAALQQRPLKNLVTYLKQKEAAGVIALQGKEKDGGGGILYAFPPCAFTLDILVRKAPNLNADTSKDDHLVVAIVRGSS</sequence>
<dbReference type="SMART" id="SM00360">
    <property type="entry name" value="RRM"/>
    <property type="match status" value="3"/>
</dbReference>
<comment type="similarity">
    <text evidence="2">Belongs to the RRM Spen family.</text>
</comment>
<feature type="compositionally biased region" description="Basic and acidic residues" evidence="7">
    <location>
        <begin position="17"/>
        <end position="33"/>
    </location>
</feature>
<feature type="region of interest" description="Disordered" evidence="7">
    <location>
        <begin position="536"/>
        <end position="570"/>
    </location>
</feature>
<dbReference type="CDD" id="cd12308">
    <property type="entry name" value="RRM1_Spen"/>
    <property type="match status" value="1"/>
</dbReference>
<keyword evidence="3" id="KW-0597">Phosphoprotein</keyword>
<evidence type="ECO:0000313" key="10">
    <source>
        <dbReference type="Proteomes" id="UP000695022"/>
    </source>
</evidence>
<dbReference type="PROSITE" id="PS50917">
    <property type="entry name" value="SPOC"/>
    <property type="match status" value="1"/>
</dbReference>
<comment type="subcellular location">
    <subcellularLocation>
        <location evidence="1">Nucleus</location>
    </subcellularLocation>
</comment>
<dbReference type="InterPro" id="IPR012677">
    <property type="entry name" value="Nucleotide-bd_a/b_plait_sf"/>
</dbReference>
<dbReference type="GeneID" id="106816980"/>
<feature type="compositionally biased region" description="Basic and acidic residues" evidence="7">
    <location>
        <begin position="542"/>
        <end position="570"/>
    </location>
</feature>
<evidence type="ECO:0000256" key="1">
    <source>
        <dbReference type="ARBA" id="ARBA00004123"/>
    </source>
</evidence>
<accession>A0ABM1EY37</accession>
<evidence type="ECO:0000256" key="2">
    <source>
        <dbReference type="ARBA" id="ARBA00005387"/>
    </source>
</evidence>
<dbReference type="Pfam" id="PF07744">
    <property type="entry name" value="SPOC"/>
    <property type="match status" value="1"/>
</dbReference>
<dbReference type="Gene3D" id="2.40.290.10">
    <property type="match status" value="1"/>
</dbReference>
<keyword evidence="4 6" id="KW-0694">RNA-binding</keyword>
<dbReference type="InterPro" id="IPR035979">
    <property type="entry name" value="RBD_domain_sf"/>
</dbReference>
<dbReference type="InterPro" id="IPR010912">
    <property type="entry name" value="SPOC_met"/>
</dbReference>
<evidence type="ECO:0000256" key="3">
    <source>
        <dbReference type="ARBA" id="ARBA00022553"/>
    </source>
</evidence>